<accession>A0A448WJY5</accession>
<keyword evidence="2" id="KW-1185">Reference proteome</keyword>
<organism evidence="1 2">
    <name type="scientific">Protopolystoma xenopodis</name>
    <dbReference type="NCBI Taxonomy" id="117903"/>
    <lineage>
        <taxon>Eukaryota</taxon>
        <taxon>Metazoa</taxon>
        <taxon>Spiralia</taxon>
        <taxon>Lophotrochozoa</taxon>
        <taxon>Platyhelminthes</taxon>
        <taxon>Monogenea</taxon>
        <taxon>Polyopisthocotylea</taxon>
        <taxon>Polystomatidea</taxon>
        <taxon>Polystomatidae</taxon>
        <taxon>Protopolystoma</taxon>
    </lineage>
</organism>
<dbReference type="AlphaFoldDB" id="A0A448WJY5"/>
<dbReference type="Proteomes" id="UP000784294">
    <property type="component" value="Unassembled WGS sequence"/>
</dbReference>
<dbReference type="EMBL" id="CAAALY010018134">
    <property type="protein sequence ID" value="VEL13550.1"/>
    <property type="molecule type" value="Genomic_DNA"/>
</dbReference>
<proteinExistence type="predicted"/>
<evidence type="ECO:0000313" key="2">
    <source>
        <dbReference type="Proteomes" id="UP000784294"/>
    </source>
</evidence>
<gene>
    <name evidence="1" type="ORF">PXEA_LOCUS6990</name>
</gene>
<evidence type="ECO:0000313" key="1">
    <source>
        <dbReference type="EMBL" id="VEL13550.1"/>
    </source>
</evidence>
<sequence>MLPKAISLQVGLVRHDHPHRRFQMPFAGLVTFTQLFHPFRLPFGRCYTSQSLYGCLKSAAYERSIPVSVYVIFADLGPVIPMPRHLPLPGLQALHPVIPTPFALILWAPVSLRFRGEGNQTNGVCCWNPVFLHIEDCLGNSVYKNGPVKPGQEISVIVFWFDRLEFPNSTLSH</sequence>
<protein>
    <submittedName>
        <fullName evidence="1">Uncharacterized protein</fullName>
    </submittedName>
</protein>
<reference evidence="1" key="1">
    <citation type="submission" date="2018-11" db="EMBL/GenBank/DDBJ databases">
        <authorList>
            <consortium name="Pathogen Informatics"/>
        </authorList>
    </citation>
    <scope>NUCLEOTIDE SEQUENCE</scope>
</reference>
<name>A0A448WJY5_9PLAT</name>
<comment type="caution">
    <text evidence="1">The sequence shown here is derived from an EMBL/GenBank/DDBJ whole genome shotgun (WGS) entry which is preliminary data.</text>
</comment>